<dbReference type="AlphaFoldDB" id="A0A397VY34"/>
<evidence type="ECO:0000313" key="3">
    <source>
        <dbReference type="Proteomes" id="UP000266673"/>
    </source>
</evidence>
<keyword evidence="1" id="KW-1133">Transmembrane helix</keyword>
<dbReference type="Proteomes" id="UP000266673">
    <property type="component" value="Unassembled WGS sequence"/>
</dbReference>
<gene>
    <name evidence="2" type="ORF">C2G38_1777526</name>
</gene>
<name>A0A397VY34_9GLOM</name>
<feature type="transmembrane region" description="Helical" evidence="1">
    <location>
        <begin position="713"/>
        <end position="734"/>
    </location>
</feature>
<dbReference type="EMBL" id="QKWP01000098">
    <property type="protein sequence ID" value="RIB27424.1"/>
    <property type="molecule type" value="Genomic_DNA"/>
</dbReference>
<reference evidence="2 3" key="1">
    <citation type="submission" date="2018-06" db="EMBL/GenBank/DDBJ databases">
        <title>Comparative genomics reveals the genomic features of Rhizophagus irregularis, R. cerebriforme, R. diaphanum and Gigaspora rosea, and their symbiotic lifestyle signature.</title>
        <authorList>
            <person name="Morin E."/>
            <person name="San Clemente H."/>
            <person name="Chen E.C.H."/>
            <person name="De La Providencia I."/>
            <person name="Hainaut M."/>
            <person name="Kuo A."/>
            <person name="Kohler A."/>
            <person name="Murat C."/>
            <person name="Tang N."/>
            <person name="Roy S."/>
            <person name="Loubradou J."/>
            <person name="Henrissat B."/>
            <person name="Grigoriev I.V."/>
            <person name="Corradi N."/>
            <person name="Roux C."/>
            <person name="Martin F.M."/>
        </authorList>
    </citation>
    <scope>NUCLEOTIDE SEQUENCE [LARGE SCALE GENOMIC DNA]</scope>
    <source>
        <strain evidence="2 3">DAOM 194757</strain>
    </source>
</reference>
<keyword evidence="1" id="KW-0472">Membrane</keyword>
<evidence type="ECO:0000313" key="2">
    <source>
        <dbReference type="EMBL" id="RIB27424.1"/>
    </source>
</evidence>
<keyword evidence="1" id="KW-0812">Transmembrane</keyword>
<proteinExistence type="predicted"/>
<evidence type="ECO:0000256" key="1">
    <source>
        <dbReference type="SAM" id="Phobius"/>
    </source>
</evidence>
<comment type="caution">
    <text evidence="2">The sequence shown here is derived from an EMBL/GenBank/DDBJ whole genome shotgun (WGS) entry which is preliminary data.</text>
</comment>
<feature type="transmembrane region" description="Helical" evidence="1">
    <location>
        <begin position="7"/>
        <end position="25"/>
    </location>
</feature>
<protein>
    <submittedName>
        <fullName evidence="2">Uncharacterized protein</fullName>
    </submittedName>
</protein>
<accession>A0A397VY34</accession>
<keyword evidence="3" id="KW-1185">Reference proteome</keyword>
<sequence length="752" mass="85393">MKIQSYYLRFMIIIIFLLIFLPTGFTRFTISYSYLAYQETSVQANHTGSQPHILHIEHYNDNPDTAVVRIGRTNYYDYGSSNYCYEQRLLLRVIKADGSVLQINYENATEIQDINYCAVTILAKSPINFYPLFDQYILATYTHATNTSDPTTYVDRGMVFHWNGTIISKLEFGPSYLSPGTNWYPNEFIVNNITPKNGFLRLSAVNDTYTKHLFSFLFSNDNGTFSLLQSDTVRSLQNPTSFQVTVFATLDGGYALMYANTTIRTFTSDNMLAAQFSENAGIYAIMLGYNQSKTPQIFILYQLPNINFTRLFCSVDFVEIGHSCIAYAERTQTTTVSSTTTNSSTFYVKIRFLSSGAILSLDTMFPPNNVRLTNLRMLPLGGYAVINRTYYGQNINFTLNLYNESNILSEYDSPLEQITVNFNGAFDVLRNNTILMALNETTTSWRILSVNLPPLSPFSDNGYGNLHVGTTYPPKGLNNLPLNTNMINITFNFPISLSDANLTIYQKINNNFTLRQFINSKNCNNCITSGKTITLNVLNCTFNDPGGHYFIQMDNNFVKSAVYNEPILGIDQNMWSFQTNNITSSEKNIDNSGDIRGILRLTNSGSQYFQKLNDSGKQDFFVTLIDQLILMIPTEKDRLDPDKHYQFNAPNILISLFIHEAKDNGKLTAANIKDYLHQLITNKAFTGISTGTVTNLLDETYGFQQSQDIGKKYSALITIVVMTFIILLLLRFILSFKVNLFVNFVSYNRHKC</sequence>
<dbReference type="STRING" id="44941.A0A397VY34"/>
<dbReference type="OrthoDB" id="2420894at2759"/>
<organism evidence="2 3">
    <name type="scientific">Gigaspora rosea</name>
    <dbReference type="NCBI Taxonomy" id="44941"/>
    <lineage>
        <taxon>Eukaryota</taxon>
        <taxon>Fungi</taxon>
        <taxon>Fungi incertae sedis</taxon>
        <taxon>Mucoromycota</taxon>
        <taxon>Glomeromycotina</taxon>
        <taxon>Glomeromycetes</taxon>
        <taxon>Diversisporales</taxon>
        <taxon>Gigasporaceae</taxon>
        <taxon>Gigaspora</taxon>
    </lineage>
</organism>